<accession>A0ABN3VEN2</accession>
<dbReference type="EMBL" id="BAAAUX010000014">
    <property type="protein sequence ID" value="GAA2794974.1"/>
    <property type="molecule type" value="Genomic_DNA"/>
</dbReference>
<protein>
    <submittedName>
        <fullName evidence="1">Uncharacterized protein</fullName>
    </submittedName>
</protein>
<evidence type="ECO:0000313" key="1">
    <source>
        <dbReference type="EMBL" id="GAA2794974.1"/>
    </source>
</evidence>
<dbReference type="Proteomes" id="UP001500979">
    <property type="component" value="Unassembled WGS sequence"/>
</dbReference>
<organism evidence="1 2">
    <name type="scientific">Saccharopolyspora taberi</name>
    <dbReference type="NCBI Taxonomy" id="60895"/>
    <lineage>
        <taxon>Bacteria</taxon>
        <taxon>Bacillati</taxon>
        <taxon>Actinomycetota</taxon>
        <taxon>Actinomycetes</taxon>
        <taxon>Pseudonocardiales</taxon>
        <taxon>Pseudonocardiaceae</taxon>
        <taxon>Saccharopolyspora</taxon>
    </lineage>
</organism>
<keyword evidence="2" id="KW-1185">Reference proteome</keyword>
<name>A0ABN3VEN2_9PSEU</name>
<sequence length="170" mass="19346">MLHGYIFDRVSVLLRDMHFENTRQANDEGPEKGVRVELRLREPQDWRGSEFAAQRVVLDQPVWRADIFVAVGSPPDSFDRTHYHSRFEGLEPVSREWSDELTQQPFEWLRDELGDLTGVLERAGVADDGISEADGAELRRAAPEIAARAREVFGQVQAGELTSEVNRPFV</sequence>
<proteinExistence type="predicted"/>
<comment type="caution">
    <text evidence="1">The sequence shown here is derived from an EMBL/GenBank/DDBJ whole genome shotgun (WGS) entry which is preliminary data.</text>
</comment>
<evidence type="ECO:0000313" key="2">
    <source>
        <dbReference type="Proteomes" id="UP001500979"/>
    </source>
</evidence>
<gene>
    <name evidence="1" type="ORF">GCM10010470_32420</name>
</gene>
<reference evidence="1 2" key="1">
    <citation type="journal article" date="2019" name="Int. J. Syst. Evol. Microbiol.">
        <title>The Global Catalogue of Microorganisms (GCM) 10K type strain sequencing project: providing services to taxonomists for standard genome sequencing and annotation.</title>
        <authorList>
            <consortium name="The Broad Institute Genomics Platform"/>
            <consortium name="The Broad Institute Genome Sequencing Center for Infectious Disease"/>
            <person name="Wu L."/>
            <person name="Ma J."/>
        </authorList>
    </citation>
    <scope>NUCLEOTIDE SEQUENCE [LARGE SCALE GENOMIC DNA]</scope>
    <source>
        <strain evidence="1 2">JCM 9383</strain>
    </source>
</reference>
<dbReference type="RefSeq" id="WP_344680512.1">
    <property type="nucleotide sequence ID" value="NZ_BAAAUX010000014.1"/>
</dbReference>